<evidence type="ECO:0000313" key="3">
    <source>
        <dbReference type="EMBL" id="MBF8177897.1"/>
    </source>
</evidence>
<evidence type="ECO:0000259" key="1">
    <source>
        <dbReference type="PROSITE" id="PS51201"/>
    </source>
</evidence>
<reference evidence="3 4" key="1">
    <citation type="submission" date="2020-11" db="EMBL/GenBank/DDBJ databases">
        <title>WGS of Herminiimonas contaminans strain Marseille-Q4544 isolated from planarians Schmidtea mediterranea.</title>
        <authorList>
            <person name="Kangale L."/>
        </authorList>
    </citation>
    <scope>NUCLEOTIDE SEQUENCE [LARGE SCALE GENOMIC DNA]</scope>
    <source>
        <strain evidence="3 4">Marseille-Q4544</strain>
    </source>
</reference>
<dbReference type="InterPro" id="IPR006037">
    <property type="entry name" value="RCK_C"/>
</dbReference>
<name>A0ABS0ESQ6_9BURK</name>
<proteinExistence type="predicted"/>
<dbReference type="PROSITE" id="PS51201">
    <property type="entry name" value="RCK_N"/>
    <property type="match status" value="1"/>
</dbReference>
<keyword evidence="4" id="KW-1185">Reference proteome</keyword>
<feature type="domain" description="RCK N-terminal" evidence="1">
    <location>
        <begin position="2"/>
        <end position="118"/>
    </location>
</feature>
<dbReference type="Proteomes" id="UP000657372">
    <property type="component" value="Unassembled WGS sequence"/>
</dbReference>
<feature type="domain" description="RCK C-terminal" evidence="2">
    <location>
        <begin position="135"/>
        <end position="216"/>
    </location>
</feature>
<dbReference type="EMBL" id="JADOEL010000006">
    <property type="protein sequence ID" value="MBF8177897.1"/>
    <property type="molecule type" value="Genomic_DNA"/>
</dbReference>
<dbReference type="Gene3D" id="3.40.50.720">
    <property type="entry name" value="NAD(P)-binding Rossmann-like Domain"/>
    <property type="match status" value="1"/>
</dbReference>
<dbReference type="Gene3D" id="3.30.70.1450">
    <property type="entry name" value="Regulator of K+ conductance, C-terminal domain"/>
    <property type="match status" value="1"/>
</dbReference>
<evidence type="ECO:0000259" key="2">
    <source>
        <dbReference type="PROSITE" id="PS51202"/>
    </source>
</evidence>
<dbReference type="PANTHER" id="PTHR43833:SF7">
    <property type="entry name" value="KTR SYSTEM POTASSIUM UPTAKE PROTEIN C"/>
    <property type="match status" value="1"/>
</dbReference>
<dbReference type="InterPro" id="IPR036721">
    <property type="entry name" value="RCK_C_sf"/>
</dbReference>
<dbReference type="SUPFAM" id="SSF116726">
    <property type="entry name" value="TrkA C-terminal domain-like"/>
    <property type="match status" value="1"/>
</dbReference>
<comment type="caution">
    <text evidence="3">The sequence shown here is derived from an EMBL/GenBank/DDBJ whole genome shotgun (WGS) entry which is preliminary data.</text>
</comment>
<sequence length="216" mass="23744">MKRTFTVIGLGAFGSTVARELARLGNDVLGIDLDPGHVNAIADDITQAVVADARNEDTLRDLGVHDSDAVVVAIGEDLEANILVTLTVKNMPKPEVWAKALNHNHHRILHKLGADHIVHPEHEMGLRLAHAMMYPEVLDYISLGHDLFTVEVRASEKLVGQTIASLGLDGRGVQMLMVKHQREIMTPPSNDYVFRVGDQLVMVGTLDNLRNLSPYL</sequence>
<dbReference type="Pfam" id="PF02254">
    <property type="entry name" value="TrkA_N"/>
    <property type="match status" value="1"/>
</dbReference>
<organism evidence="3 4">
    <name type="scientific">Herminiimonas contaminans</name>
    <dbReference type="NCBI Taxonomy" id="1111140"/>
    <lineage>
        <taxon>Bacteria</taxon>
        <taxon>Pseudomonadati</taxon>
        <taxon>Pseudomonadota</taxon>
        <taxon>Betaproteobacteria</taxon>
        <taxon>Burkholderiales</taxon>
        <taxon>Oxalobacteraceae</taxon>
        <taxon>Herminiimonas</taxon>
    </lineage>
</organism>
<dbReference type="RefSeq" id="WP_195875451.1">
    <property type="nucleotide sequence ID" value="NZ_JADOEL010000006.1"/>
</dbReference>
<dbReference type="SUPFAM" id="SSF51735">
    <property type="entry name" value="NAD(P)-binding Rossmann-fold domains"/>
    <property type="match status" value="1"/>
</dbReference>
<dbReference type="Pfam" id="PF02080">
    <property type="entry name" value="TrkA_C"/>
    <property type="match status" value="1"/>
</dbReference>
<dbReference type="PANTHER" id="PTHR43833">
    <property type="entry name" value="POTASSIUM CHANNEL PROTEIN 2-RELATED-RELATED"/>
    <property type="match status" value="1"/>
</dbReference>
<accession>A0ABS0ESQ6</accession>
<dbReference type="InterPro" id="IPR003148">
    <property type="entry name" value="RCK_N"/>
</dbReference>
<dbReference type="InterPro" id="IPR050721">
    <property type="entry name" value="Trk_Ktr_HKT_K-transport"/>
</dbReference>
<protein>
    <submittedName>
        <fullName evidence="3">TrkA family potassium uptake protein</fullName>
    </submittedName>
</protein>
<gene>
    <name evidence="3" type="ORF">IXC47_09405</name>
</gene>
<dbReference type="PROSITE" id="PS51202">
    <property type="entry name" value="RCK_C"/>
    <property type="match status" value="1"/>
</dbReference>
<evidence type="ECO:0000313" key="4">
    <source>
        <dbReference type="Proteomes" id="UP000657372"/>
    </source>
</evidence>
<dbReference type="InterPro" id="IPR036291">
    <property type="entry name" value="NAD(P)-bd_dom_sf"/>
</dbReference>